<dbReference type="Proteomes" id="UP000295210">
    <property type="component" value="Unassembled WGS sequence"/>
</dbReference>
<reference evidence="1 2" key="1">
    <citation type="submission" date="2019-03" db="EMBL/GenBank/DDBJ databases">
        <title>Genomic Encyclopedia of Type Strains, Phase IV (KMG-IV): sequencing the most valuable type-strain genomes for metagenomic binning, comparative biology and taxonomic classification.</title>
        <authorList>
            <person name="Goeker M."/>
        </authorList>
    </citation>
    <scope>NUCLEOTIDE SEQUENCE [LARGE SCALE GENOMIC DNA]</scope>
    <source>
        <strain evidence="1 2">DSM 103428</strain>
    </source>
</reference>
<name>A0A4R1L603_9BACT</name>
<evidence type="ECO:0000313" key="2">
    <source>
        <dbReference type="Proteomes" id="UP000295210"/>
    </source>
</evidence>
<keyword evidence="2" id="KW-1185">Reference proteome</keyword>
<gene>
    <name evidence="1" type="ORF">C7378_1188</name>
</gene>
<dbReference type="EMBL" id="SMGK01000002">
    <property type="protein sequence ID" value="TCK73575.1"/>
    <property type="molecule type" value="Genomic_DNA"/>
</dbReference>
<protein>
    <recommendedName>
        <fullName evidence="3">DUF1080 domain-containing protein</fullName>
    </recommendedName>
</protein>
<organism evidence="1 2">
    <name type="scientific">Acidipila rosea</name>
    <dbReference type="NCBI Taxonomy" id="768535"/>
    <lineage>
        <taxon>Bacteria</taxon>
        <taxon>Pseudomonadati</taxon>
        <taxon>Acidobacteriota</taxon>
        <taxon>Terriglobia</taxon>
        <taxon>Terriglobales</taxon>
        <taxon>Acidobacteriaceae</taxon>
        <taxon>Acidipila</taxon>
    </lineage>
</organism>
<proteinExistence type="predicted"/>
<dbReference type="Gene3D" id="2.60.120.560">
    <property type="entry name" value="Exo-inulinase, domain 1"/>
    <property type="match status" value="1"/>
</dbReference>
<evidence type="ECO:0000313" key="1">
    <source>
        <dbReference type="EMBL" id="TCK73575.1"/>
    </source>
</evidence>
<evidence type="ECO:0008006" key="3">
    <source>
        <dbReference type="Google" id="ProtNLM"/>
    </source>
</evidence>
<comment type="caution">
    <text evidence="1">The sequence shown here is derived from an EMBL/GenBank/DDBJ whole genome shotgun (WGS) entry which is preliminary data.</text>
</comment>
<dbReference type="AlphaFoldDB" id="A0A4R1L603"/>
<accession>A0A4R1L603</accession>
<dbReference type="OrthoDB" id="9757809at2"/>
<sequence length="178" mass="19694">MRFEDLSSFHFFGGDWTALSGTISDGRSGRGDLAVTTDSTWGRVHLSGDVRFDNFFPGVPYGDAGFVLRVTQPDVGVDSFHGYYAGIRIQNQTLVFGKAEDHWSELKEQPLTFAVTPGGWYHLSVDADKCRFVVRARPVAGGREASFVYDDPDCFPSGAVGLRLFYVQASWRNLIARG</sequence>